<evidence type="ECO:0008006" key="3">
    <source>
        <dbReference type="Google" id="ProtNLM"/>
    </source>
</evidence>
<dbReference type="InterPro" id="IPR001969">
    <property type="entry name" value="Aspartic_peptidase_AS"/>
</dbReference>
<feature type="compositionally biased region" description="Basic and acidic residues" evidence="1">
    <location>
        <begin position="116"/>
        <end position="131"/>
    </location>
</feature>
<sequence length="483" mass="54615">MKACIAKYAAAPTLPSPPPFPLTPLSSPLPQIPSPPLPLLSLPTHTSPTYAEALLGYKAARIRLRAASPLPLPVPSSLFPLPATGHREDVPEADDDRDAVRAEIEVLRRERLAYERERERKRERERERESSSETCQALARSEAHNKALEAWIATIETQLYRLEWQHQDFDDHETRAMMRIYKSKQTEARMAMTAMIQGVTKEDECLLLASENYVGGLPDMIQGSVMAFKPKKMKDAIEFATKLMDQKIHTLDERQTKNKRKFKDTSRNNKNQQQPFKRYNVTRAYTARPGEKKSYGGSIPLCPKCNYHHEGQCAPRAYVLGTTGTNLNSNVVTGTFLLNNRYASILFDTGADRSFVSTSFSSLIDIVPTTLDHGYDVELADARGPYRLALSEMKELSNQLQELSDKGFIRPNSSPWGVLGIHVDPAKIKSIKDWASPKTPTENHQFLGLAGYYRRFIKGFSKITKLMTKLTQKKVKFDWGDKQ</sequence>
<name>A0A6L2LXG5_TANCI</name>
<gene>
    <name evidence="2" type="ORF">Tci_038451</name>
</gene>
<feature type="region of interest" description="Disordered" evidence="1">
    <location>
        <begin position="253"/>
        <end position="278"/>
    </location>
</feature>
<dbReference type="SUPFAM" id="SSF56672">
    <property type="entry name" value="DNA/RNA polymerases"/>
    <property type="match status" value="1"/>
</dbReference>
<accession>A0A6L2LXG5</accession>
<protein>
    <recommendedName>
        <fullName evidence="3">Reverse transcriptase domain-containing protein</fullName>
    </recommendedName>
</protein>
<dbReference type="PROSITE" id="PS00141">
    <property type="entry name" value="ASP_PROTEASE"/>
    <property type="match status" value="1"/>
</dbReference>
<dbReference type="EMBL" id="BKCJ010005390">
    <property type="protein sequence ID" value="GEU66473.1"/>
    <property type="molecule type" value="Genomic_DNA"/>
</dbReference>
<dbReference type="InterPro" id="IPR043128">
    <property type="entry name" value="Rev_trsase/Diguanyl_cyclase"/>
</dbReference>
<dbReference type="PANTHER" id="PTHR33064">
    <property type="entry name" value="POL PROTEIN"/>
    <property type="match status" value="1"/>
</dbReference>
<dbReference type="Pfam" id="PF08284">
    <property type="entry name" value="RVP_2"/>
    <property type="match status" value="1"/>
</dbReference>
<reference evidence="2" key="1">
    <citation type="journal article" date="2019" name="Sci. Rep.">
        <title>Draft genome of Tanacetum cinerariifolium, the natural source of mosquito coil.</title>
        <authorList>
            <person name="Yamashiro T."/>
            <person name="Shiraishi A."/>
            <person name="Satake H."/>
            <person name="Nakayama K."/>
        </authorList>
    </citation>
    <scope>NUCLEOTIDE SEQUENCE</scope>
</reference>
<dbReference type="AlphaFoldDB" id="A0A6L2LXG5"/>
<comment type="caution">
    <text evidence="2">The sequence shown here is derived from an EMBL/GenBank/DDBJ whole genome shotgun (WGS) entry which is preliminary data.</text>
</comment>
<dbReference type="InterPro" id="IPR051320">
    <property type="entry name" value="Viral_Replic_Matur_Polypro"/>
</dbReference>
<proteinExistence type="predicted"/>
<organism evidence="2">
    <name type="scientific">Tanacetum cinerariifolium</name>
    <name type="common">Dalmatian daisy</name>
    <name type="synonym">Chrysanthemum cinerariifolium</name>
    <dbReference type="NCBI Taxonomy" id="118510"/>
    <lineage>
        <taxon>Eukaryota</taxon>
        <taxon>Viridiplantae</taxon>
        <taxon>Streptophyta</taxon>
        <taxon>Embryophyta</taxon>
        <taxon>Tracheophyta</taxon>
        <taxon>Spermatophyta</taxon>
        <taxon>Magnoliopsida</taxon>
        <taxon>eudicotyledons</taxon>
        <taxon>Gunneridae</taxon>
        <taxon>Pentapetalae</taxon>
        <taxon>asterids</taxon>
        <taxon>campanulids</taxon>
        <taxon>Asterales</taxon>
        <taxon>Asteraceae</taxon>
        <taxon>Asteroideae</taxon>
        <taxon>Anthemideae</taxon>
        <taxon>Anthemidinae</taxon>
        <taxon>Tanacetum</taxon>
    </lineage>
</organism>
<dbReference type="GO" id="GO:0006508">
    <property type="term" value="P:proteolysis"/>
    <property type="evidence" value="ECO:0007669"/>
    <property type="project" value="InterPro"/>
</dbReference>
<dbReference type="Gene3D" id="3.30.70.270">
    <property type="match status" value="1"/>
</dbReference>
<dbReference type="PANTHER" id="PTHR33064:SF37">
    <property type="entry name" value="RIBONUCLEASE H"/>
    <property type="match status" value="1"/>
</dbReference>
<evidence type="ECO:0000256" key="1">
    <source>
        <dbReference type="SAM" id="MobiDB-lite"/>
    </source>
</evidence>
<dbReference type="GO" id="GO:0004190">
    <property type="term" value="F:aspartic-type endopeptidase activity"/>
    <property type="evidence" value="ECO:0007669"/>
    <property type="project" value="InterPro"/>
</dbReference>
<feature type="region of interest" description="Disordered" evidence="1">
    <location>
        <begin position="116"/>
        <end position="136"/>
    </location>
</feature>
<evidence type="ECO:0000313" key="2">
    <source>
        <dbReference type="EMBL" id="GEU66473.1"/>
    </source>
</evidence>
<dbReference type="InterPro" id="IPR043502">
    <property type="entry name" value="DNA/RNA_pol_sf"/>
</dbReference>